<dbReference type="InterPro" id="IPR011051">
    <property type="entry name" value="RmlC_Cupin_sf"/>
</dbReference>
<reference evidence="5 6" key="1">
    <citation type="submission" date="2015-12" db="EMBL/GenBank/DDBJ databases">
        <title>Genome sequence of Tistrella mobilis MCCC 1A02139.</title>
        <authorList>
            <person name="Lu L."/>
            <person name="Lai Q."/>
            <person name="Shao Z."/>
            <person name="Qian P."/>
        </authorList>
    </citation>
    <scope>NUCLEOTIDE SEQUENCE [LARGE SCALE GENOMIC DNA]</scope>
    <source>
        <strain evidence="5 6">MCCC 1A02139</strain>
    </source>
</reference>
<dbReference type="PANTHER" id="PTHR21221">
    <property type="entry name" value="UREIDOGLYCOLATE HYDROLASE"/>
    <property type="match status" value="1"/>
</dbReference>
<dbReference type="AlphaFoldDB" id="A0A162L6W6"/>
<name>A0A162L6W6_9PROT</name>
<evidence type="ECO:0000256" key="1">
    <source>
        <dbReference type="ARBA" id="ARBA00011738"/>
    </source>
</evidence>
<sequence>MQAYPRTILRPRRLTRAAFAPFGEVLDAADPGRAPIAINGGTTLRYDQLARVETDDEGYGAISLFQAHEAVSLPLVIEVMERHPLGSQAFMPLTRCRFVIVVAPAASRQPDPATMQAFVTDGRQGVSYRRGTWHLPLTVLDMAHLLVVDRKGPGCNLNEHVFAPGTGPLLLPHEG</sequence>
<evidence type="ECO:0000256" key="2">
    <source>
        <dbReference type="ARBA" id="ARBA00022631"/>
    </source>
</evidence>
<evidence type="ECO:0008006" key="7">
    <source>
        <dbReference type="Google" id="ProtNLM"/>
    </source>
</evidence>
<dbReference type="InterPro" id="IPR007247">
    <property type="entry name" value="Ureidogly_lyase"/>
</dbReference>
<dbReference type="Pfam" id="PF04115">
    <property type="entry name" value="Ureidogly_lyase"/>
    <property type="match status" value="1"/>
</dbReference>
<proteinExistence type="predicted"/>
<dbReference type="Proteomes" id="UP000075787">
    <property type="component" value="Unassembled WGS sequence"/>
</dbReference>
<dbReference type="PANTHER" id="PTHR21221:SF1">
    <property type="entry name" value="UREIDOGLYCOLATE LYASE"/>
    <property type="match status" value="1"/>
</dbReference>
<evidence type="ECO:0000313" key="5">
    <source>
        <dbReference type="EMBL" id="KYO53545.1"/>
    </source>
</evidence>
<dbReference type="CDD" id="cd20298">
    <property type="entry name" value="cupin_UAH"/>
    <property type="match status" value="1"/>
</dbReference>
<dbReference type="Gene3D" id="2.60.120.480">
    <property type="entry name" value="Ureidoglycolate hydrolase"/>
    <property type="match status" value="1"/>
</dbReference>
<gene>
    <name evidence="5" type="ORF">AUP44_00430</name>
</gene>
<keyword evidence="2" id="KW-0659">Purine metabolism</keyword>
<dbReference type="GeneID" id="97243137"/>
<dbReference type="RefSeq" id="WP_062763575.1">
    <property type="nucleotide sequence ID" value="NZ_CP121045.1"/>
</dbReference>
<dbReference type="EMBL" id="LPZR01000112">
    <property type="protein sequence ID" value="KYO53545.1"/>
    <property type="molecule type" value="Genomic_DNA"/>
</dbReference>
<organism evidence="5 6">
    <name type="scientific">Tistrella mobilis</name>
    <dbReference type="NCBI Taxonomy" id="171437"/>
    <lineage>
        <taxon>Bacteria</taxon>
        <taxon>Pseudomonadati</taxon>
        <taxon>Pseudomonadota</taxon>
        <taxon>Alphaproteobacteria</taxon>
        <taxon>Geminicoccales</taxon>
        <taxon>Geminicoccaceae</taxon>
        <taxon>Tistrella</taxon>
    </lineage>
</organism>
<protein>
    <recommendedName>
        <fullName evidence="7">Ureidoglycolate hydrolase</fullName>
    </recommendedName>
</protein>
<dbReference type="GO" id="GO:0006144">
    <property type="term" value="P:purine nucleobase metabolic process"/>
    <property type="evidence" value="ECO:0007669"/>
    <property type="project" value="UniProtKB-KW"/>
</dbReference>
<evidence type="ECO:0000256" key="3">
    <source>
        <dbReference type="ARBA" id="ARBA00023239"/>
    </source>
</evidence>
<dbReference type="SUPFAM" id="SSF51182">
    <property type="entry name" value="RmlC-like cupins"/>
    <property type="match status" value="1"/>
</dbReference>
<dbReference type="GO" id="GO:0050385">
    <property type="term" value="F:ureidoglycolate lyase activity"/>
    <property type="evidence" value="ECO:0007669"/>
    <property type="project" value="UniProtKB-EC"/>
</dbReference>
<evidence type="ECO:0000313" key="6">
    <source>
        <dbReference type="Proteomes" id="UP000075787"/>
    </source>
</evidence>
<dbReference type="InterPro" id="IPR024060">
    <property type="entry name" value="Ureidoglycolate_lyase_dom_sf"/>
</dbReference>
<comment type="subunit">
    <text evidence="1">Homodimer.</text>
</comment>
<comment type="catalytic activity">
    <reaction evidence="4">
        <text>(S)-ureidoglycolate = urea + glyoxylate</text>
        <dbReference type="Rhea" id="RHEA:11304"/>
        <dbReference type="ChEBI" id="CHEBI:16199"/>
        <dbReference type="ChEBI" id="CHEBI:36655"/>
        <dbReference type="ChEBI" id="CHEBI:57296"/>
        <dbReference type="EC" id="4.3.2.3"/>
    </reaction>
</comment>
<dbReference type="GO" id="GO:0004848">
    <property type="term" value="F:ureidoglycolate hydrolase activity"/>
    <property type="evidence" value="ECO:0007669"/>
    <property type="project" value="InterPro"/>
</dbReference>
<accession>A0A162L6W6</accession>
<dbReference type="NCBIfam" id="NF009932">
    <property type="entry name" value="PRK13395.1"/>
    <property type="match status" value="1"/>
</dbReference>
<dbReference type="OrthoDB" id="9804602at2"/>
<comment type="caution">
    <text evidence="5">The sequence shown here is derived from an EMBL/GenBank/DDBJ whole genome shotgun (WGS) entry which is preliminary data.</text>
</comment>
<evidence type="ECO:0000256" key="4">
    <source>
        <dbReference type="ARBA" id="ARBA00047684"/>
    </source>
</evidence>
<dbReference type="InterPro" id="IPR047233">
    <property type="entry name" value="UAH_cupin"/>
</dbReference>
<keyword evidence="3" id="KW-0456">Lyase</keyword>
<dbReference type="PIRSF" id="PIRSF017306">
    <property type="entry name" value="Ureidogly_hydro"/>
    <property type="match status" value="1"/>
</dbReference>
<dbReference type="GO" id="GO:0000256">
    <property type="term" value="P:allantoin catabolic process"/>
    <property type="evidence" value="ECO:0007669"/>
    <property type="project" value="InterPro"/>
</dbReference>